<reference evidence="3" key="1">
    <citation type="submission" date="2022-08" db="UniProtKB">
        <authorList>
            <consortium name="EnsemblMetazoa"/>
        </authorList>
    </citation>
    <scope>IDENTIFICATION</scope>
    <source>
        <strain evidence="3">05x7-T-G4-1.051#20</strain>
    </source>
</reference>
<proteinExistence type="predicted"/>
<feature type="domain" description="Spatacsin C-terminal" evidence="2">
    <location>
        <begin position="2076"/>
        <end position="2365"/>
    </location>
</feature>
<evidence type="ECO:0000256" key="1">
    <source>
        <dbReference type="SAM" id="MobiDB-lite"/>
    </source>
</evidence>
<accession>A0A8W8HQR3</accession>
<dbReference type="GO" id="GO:0007409">
    <property type="term" value="P:axonogenesis"/>
    <property type="evidence" value="ECO:0007669"/>
    <property type="project" value="TreeGrafter"/>
</dbReference>
<organism evidence="3 4">
    <name type="scientific">Magallana gigas</name>
    <name type="common">Pacific oyster</name>
    <name type="synonym">Crassostrea gigas</name>
    <dbReference type="NCBI Taxonomy" id="29159"/>
    <lineage>
        <taxon>Eukaryota</taxon>
        <taxon>Metazoa</taxon>
        <taxon>Spiralia</taxon>
        <taxon>Lophotrochozoa</taxon>
        <taxon>Mollusca</taxon>
        <taxon>Bivalvia</taxon>
        <taxon>Autobranchia</taxon>
        <taxon>Pteriomorphia</taxon>
        <taxon>Ostreida</taxon>
        <taxon>Ostreoidea</taxon>
        <taxon>Ostreidae</taxon>
        <taxon>Magallana</taxon>
    </lineage>
</organism>
<dbReference type="GO" id="GO:0030425">
    <property type="term" value="C:dendrite"/>
    <property type="evidence" value="ECO:0007669"/>
    <property type="project" value="TreeGrafter"/>
</dbReference>
<evidence type="ECO:0000313" key="4">
    <source>
        <dbReference type="Proteomes" id="UP000005408"/>
    </source>
</evidence>
<protein>
    <recommendedName>
        <fullName evidence="2">Spatacsin C-terminal domain-containing protein</fullName>
    </recommendedName>
</protein>
<dbReference type="Pfam" id="PF14649">
    <property type="entry name" value="Spatacsin_C"/>
    <property type="match status" value="1"/>
</dbReference>
<dbReference type="InterPro" id="IPR028107">
    <property type="entry name" value="Spatacsin_C_dom"/>
</dbReference>
<dbReference type="PANTHER" id="PTHR13650:SF0">
    <property type="entry name" value="SPATACSIN"/>
    <property type="match status" value="1"/>
</dbReference>
<dbReference type="OMA" id="ACCLNGP"/>
<evidence type="ECO:0000259" key="2">
    <source>
        <dbReference type="Pfam" id="PF14649"/>
    </source>
</evidence>
<sequence length="2423" mass="274818">MDEEKSGILKCFIYKFKQHVDLSSVSETYPCVRCRLLALVHNDCTLQLVHLDPKINTGVPSLQNIKSFTWRKLKAVDSTVRDGLQFAVITGNNTLVSYRITGDPLKADPRDSYNLTEALIGAGLLKENQSLKLLDLSQQHVVLETEGLIAGLSLTLSEVKVIYKIPYDSLYQICSDILIKFNTKQLEFSFHDLKSGVLVLSLDLSQFFLQHKQPLFWKFSDDLERLVVLDMDRVLWVLNVNEYTSVKENTVKVEHESVDKLQGDGEFISYSASKMGDEAWREKLQFLFNKYHQGRCSNQWHTPQKMATKISITTATNHKSKKHRVSGFQREKEGADPEDSYIESKVVLPALDTTSCHVTDLMFYHSVVSIRWKMRDQVLLMICNYKSGAILQERLSPSEHLVLSMEPDNPHLVLTPTHLTCVVLDGSLQQEDVVSKTMMYAGASIADSLCHINHWGRCSVPINTLDIGLKHRQLDTVSFFLKSKENMFSQEDADDPSSPPRNAAPPSWTTTGSHHDNLMQLEPALTLLIQTMADSATDRQSVSFAQKLADLTLNFLYCLLKDVVHLTEAAKVKENKDGELADLEAVTDTLLSFISEARKSVRQGGGQDFSTKRAESLIERKGTARQISKEEPEAKEHTEKEDMLNALLSNTLPELQTKLCAAGMSSMAAMDRIYQLGMRQVHWCLCKREAQPAVVILANLGLDVDKKLWEIASLTLDPDIRQFILEECLSYSLTSQQASDVNFLKQLEKATIEKHQSMKSTPEKNLSVQQQELESIIQEGKNAKWPLSTEVSSPSVLLDWVQHWGQDSRELILLEAGAKDEKDVEAELYLEYLLRNNSTERLVQWIRTRGSDHGEVLHRLLGGSDSLCTQLTRQLMITELFRLGIYGEITDTTAFLQNLRSVGGPLVRDIPEFHASFISFCIRENLPDVLWHYCTDHNIAVDMLQESVITQGCKADWMDMFVSFYDLAQRKTTECKAMDVYNLSLSNAAWSYSIEAPSIVKLLNQGQTITAVATLMYSPVTLQQIVSGSLAEGELKEIEEKLLEYPKLHGTFFSVSSREIPTNDITIYQLLKNNAAFDPSRLFGWQALNTLYSGEESMKHLPSFSQPDWVTRFGYTERIRYTYYLKQGRPAFAFLSFLSEEIDSVSAEVCPQRLTEAGNTAAWIGLRNYHNSQVACSCVAFIEMLGQDSLVLRTLLQAGQEVLFHLNGNLTTAGDQRREQAKKNDELIVSWLCACLVYKGQHAVTLLQQLEDAISGSLKKDNIPSTSFEAGQKWTIAVVFCQLMSIPWSTTFLETCAKSDKWLAFLWFSQLHQYSKQQLQPLLYKFRCRHLQQHLHYVIENAESKMSVGTPSPSSQGKQHPTKDIRSSLYARIGLTKDRDNNEGSSSEEEEAKENVTDRDSWLQHLMNVDKESIPDDLFQVIFIARATPSPWQALLVYSILLHNPVLSVLAACDEESDVFPCLCGWMVAMMDAGSHDQFIENHGKSVWTWGSKHFDKILNIYLDQNWISTFATGLNIFLPESPLLPFCKFSAALNERNDYKECKACLEQFKEAMQQVSGSEVASDQPLYATTDWLQQKTYHIIQHHFHHATTLHSLHHLLRLLDSQSIILVFKFDVVDFGQLSRLLNIIVSAHILDVNFKNLVSGKEEVFQQECRKVMDYLINECMFKEARLIARESGISMDDVTIAENKWEKQKLSVTSLWEDPMTRRKLWTACEDRCTHHKVAPLTVAQYFQSEAEQTSDLSEKAYLYQLGHQWIEGTETSCNQEFGDQLYNKIWRARIENAVNIIQTGHLSSSMDVPEDLFTLLELDTVVGSPLPTELLSLGKVPSVDSCPIDLAEQEIEALQEIINQLLDRGYTSHCCRLAAEFSVYNKNLAIVVTCIRLARGVADVNSLPPNIKSILTGSPSRQHRQSIASPVSIPSISSAVNIGSLGGMRTDFLPPDKEQIIVTMETLENEIKHGKKCCKRIVTCFLMACILEKTYEDIVPCHEFVILKQLLRSQSEQKFRLAADYLGTSNLQPLQIASFICDSIVEIYKVMYANSSAGIKKDQASFFNPSERSEEAVSFVKLCPVPSTLGDKLLEALTSLSGDDQDIPKHILDIQTELLILAHLCYSGVCNMEGISNVLRAARVMTVWMEKEGEFSNMVRLLTGIGRFNEMIYIFDSLKQNEQFELLLRKGIEKEKSLKMAIIDYLKRYHPQDNETFDMVAHNFMMHREIAHLLQSRAQQILETFREMNIDSSPETQTNLQSVVQFYMDAAESYCKEGCMRNAQSCMKQARLVALQLHFLSVGVKVIHMSDEGADQFIKSHPRFSEALIVSESYNRKSCWGHALCHNVLVNGDFRYLQELKRYVKLTNSLIQEVVKIFMEDPNRSVNPKILEKFIGHCTDLKLQIQLASDLDLRGFVSELQRRDCSSYVQDIMASS</sequence>
<name>A0A8W8HQR3_MAGGI</name>
<dbReference type="InterPro" id="IPR028103">
    <property type="entry name" value="Spatacsin"/>
</dbReference>
<feature type="region of interest" description="Disordered" evidence="1">
    <location>
        <begin position="1377"/>
        <end position="1397"/>
    </location>
</feature>
<feature type="region of interest" description="Disordered" evidence="1">
    <location>
        <begin position="489"/>
        <end position="515"/>
    </location>
</feature>
<dbReference type="PANTHER" id="PTHR13650">
    <property type="entry name" value="SPATACSIN"/>
    <property type="match status" value="1"/>
</dbReference>
<dbReference type="GO" id="GO:0007268">
    <property type="term" value="P:chemical synaptic transmission"/>
    <property type="evidence" value="ECO:0007669"/>
    <property type="project" value="TreeGrafter"/>
</dbReference>
<dbReference type="GO" id="GO:0048489">
    <property type="term" value="P:synaptic vesicle transport"/>
    <property type="evidence" value="ECO:0007669"/>
    <property type="project" value="TreeGrafter"/>
</dbReference>
<dbReference type="EnsemblMetazoa" id="G10590.3">
    <property type="protein sequence ID" value="G10590.3:cds"/>
    <property type="gene ID" value="G10590"/>
</dbReference>
<dbReference type="GO" id="GO:0008088">
    <property type="term" value="P:axo-dendritic transport"/>
    <property type="evidence" value="ECO:0007669"/>
    <property type="project" value="TreeGrafter"/>
</dbReference>
<dbReference type="GO" id="GO:0045202">
    <property type="term" value="C:synapse"/>
    <property type="evidence" value="ECO:0007669"/>
    <property type="project" value="TreeGrafter"/>
</dbReference>
<dbReference type="Proteomes" id="UP000005408">
    <property type="component" value="Unassembled WGS sequence"/>
</dbReference>
<keyword evidence="4" id="KW-1185">Reference proteome</keyword>
<dbReference type="OrthoDB" id="2018754at2759"/>
<dbReference type="GO" id="GO:0030424">
    <property type="term" value="C:axon"/>
    <property type="evidence" value="ECO:0007669"/>
    <property type="project" value="TreeGrafter"/>
</dbReference>
<evidence type="ECO:0000313" key="3">
    <source>
        <dbReference type="EnsemblMetazoa" id="G10590.3:cds"/>
    </source>
</evidence>
<dbReference type="GO" id="GO:0005737">
    <property type="term" value="C:cytoplasm"/>
    <property type="evidence" value="ECO:0007669"/>
    <property type="project" value="TreeGrafter"/>
</dbReference>